<protein>
    <submittedName>
        <fullName evidence="5">ParB/RepB/Spo0J family partition protein</fullName>
    </submittedName>
</protein>
<evidence type="ECO:0000256" key="2">
    <source>
        <dbReference type="ARBA" id="ARBA00022829"/>
    </source>
</evidence>
<dbReference type="PANTHER" id="PTHR33375">
    <property type="entry name" value="CHROMOSOME-PARTITIONING PROTEIN PARB-RELATED"/>
    <property type="match status" value="1"/>
</dbReference>
<proteinExistence type="inferred from homology"/>
<dbReference type="InterPro" id="IPR050336">
    <property type="entry name" value="Chromosome_partition/occlusion"/>
</dbReference>
<dbReference type="GO" id="GO:0005694">
    <property type="term" value="C:chromosome"/>
    <property type="evidence" value="ECO:0007669"/>
    <property type="project" value="TreeGrafter"/>
</dbReference>
<dbReference type="SUPFAM" id="SSF110849">
    <property type="entry name" value="ParB/Sulfiredoxin"/>
    <property type="match status" value="1"/>
</dbReference>
<keyword evidence="6" id="KW-1185">Reference proteome</keyword>
<dbReference type="GO" id="GO:0007059">
    <property type="term" value="P:chromosome segregation"/>
    <property type="evidence" value="ECO:0007669"/>
    <property type="project" value="UniProtKB-KW"/>
</dbReference>
<evidence type="ECO:0000256" key="1">
    <source>
        <dbReference type="ARBA" id="ARBA00006295"/>
    </source>
</evidence>
<organism evidence="5 6">
    <name type="scientific">Geomesophilobacter sediminis</name>
    <dbReference type="NCBI Taxonomy" id="2798584"/>
    <lineage>
        <taxon>Bacteria</taxon>
        <taxon>Pseudomonadati</taxon>
        <taxon>Thermodesulfobacteriota</taxon>
        <taxon>Desulfuromonadia</taxon>
        <taxon>Geobacterales</taxon>
        <taxon>Geobacteraceae</taxon>
        <taxon>Geomesophilobacter</taxon>
    </lineage>
</organism>
<gene>
    <name evidence="5" type="ORF">JFN93_04800</name>
</gene>
<dbReference type="Proteomes" id="UP000636888">
    <property type="component" value="Unassembled WGS sequence"/>
</dbReference>
<dbReference type="InterPro" id="IPR004437">
    <property type="entry name" value="ParB/RepB/Spo0J"/>
</dbReference>
<feature type="compositionally biased region" description="Pro residues" evidence="3">
    <location>
        <begin position="23"/>
        <end position="33"/>
    </location>
</feature>
<dbReference type="InterPro" id="IPR036086">
    <property type="entry name" value="ParB/Sulfiredoxin_sf"/>
</dbReference>
<sequence>MAENDAGTDFEQLSMFGMDILPQPEPKVQPKPAKPPKEAKSARSSKVTELYDVDTLRISQSQPRVYIAEAELEELTASIQKHGVLQPVLVQAEDTGDHVLIAGQRRLLAARKAGLKKIPGVLTGGDPFEIALIENLQRSDLTCMEEAEAMHRLKERNGYSLDELRAIVGKSKTTVSETLSLVRLPAQIREECLHNPEIAKSILVEIARKPSEAEMIQAYERYQREKLPRHLLRNGAEAEKARKKVGVGFVKSVAQKIEHIDVESLKKKQREQMKSRLEELHGKIGALIVRLG</sequence>
<dbReference type="GO" id="GO:0003677">
    <property type="term" value="F:DNA binding"/>
    <property type="evidence" value="ECO:0007669"/>
    <property type="project" value="InterPro"/>
</dbReference>
<dbReference type="RefSeq" id="WP_199382858.1">
    <property type="nucleotide sequence ID" value="NZ_JAEMHM010000003.1"/>
</dbReference>
<evidence type="ECO:0000313" key="6">
    <source>
        <dbReference type="Proteomes" id="UP000636888"/>
    </source>
</evidence>
<accession>A0A8J7JHT1</accession>
<dbReference type="InterPro" id="IPR041468">
    <property type="entry name" value="HTH_ParB/Spo0J"/>
</dbReference>
<comment type="similarity">
    <text evidence="1">Belongs to the ParB family.</text>
</comment>
<dbReference type="Pfam" id="PF17762">
    <property type="entry name" value="HTH_ParB"/>
    <property type="match status" value="1"/>
</dbReference>
<dbReference type="SMART" id="SM00470">
    <property type="entry name" value="ParB"/>
    <property type="match status" value="1"/>
</dbReference>
<feature type="domain" description="ParB-like N-terminal" evidence="4">
    <location>
        <begin position="49"/>
        <end position="136"/>
    </location>
</feature>
<dbReference type="NCBIfam" id="TIGR00180">
    <property type="entry name" value="parB_part"/>
    <property type="match status" value="1"/>
</dbReference>
<dbReference type="InterPro" id="IPR003115">
    <property type="entry name" value="ParB_N"/>
</dbReference>
<evidence type="ECO:0000256" key="3">
    <source>
        <dbReference type="SAM" id="MobiDB-lite"/>
    </source>
</evidence>
<evidence type="ECO:0000313" key="5">
    <source>
        <dbReference type="EMBL" id="MBJ6724020.1"/>
    </source>
</evidence>
<feature type="region of interest" description="Disordered" evidence="3">
    <location>
        <begin position="1"/>
        <end position="46"/>
    </location>
</feature>
<dbReference type="Gene3D" id="3.90.1530.30">
    <property type="match status" value="1"/>
</dbReference>
<keyword evidence="2" id="KW-0159">Chromosome partition</keyword>
<dbReference type="EMBL" id="JAEMHM010000003">
    <property type="protein sequence ID" value="MBJ6724020.1"/>
    <property type="molecule type" value="Genomic_DNA"/>
</dbReference>
<name>A0A8J7JHT1_9BACT</name>
<dbReference type="PANTHER" id="PTHR33375:SF1">
    <property type="entry name" value="CHROMOSOME-PARTITIONING PROTEIN PARB-RELATED"/>
    <property type="match status" value="1"/>
</dbReference>
<reference evidence="5" key="1">
    <citation type="submission" date="2020-12" db="EMBL/GenBank/DDBJ databases">
        <title>Geomonas sp. Red875, isolated from river sediment.</title>
        <authorList>
            <person name="Xu Z."/>
            <person name="Zhang Z."/>
            <person name="Masuda Y."/>
            <person name="Itoh H."/>
            <person name="Senoo K."/>
        </authorList>
    </citation>
    <scope>NUCLEOTIDE SEQUENCE</scope>
    <source>
        <strain evidence="5">Red875</strain>
    </source>
</reference>
<dbReference type="AlphaFoldDB" id="A0A8J7JHT1"/>
<dbReference type="Gene3D" id="1.10.10.2830">
    <property type="match status" value="1"/>
</dbReference>
<dbReference type="Pfam" id="PF02195">
    <property type="entry name" value="ParB_N"/>
    <property type="match status" value="1"/>
</dbReference>
<comment type="caution">
    <text evidence="5">The sequence shown here is derived from an EMBL/GenBank/DDBJ whole genome shotgun (WGS) entry which is preliminary data.</text>
</comment>
<evidence type="ECO:0000259" key="4">
    <source>
        <dbReference type="SMART" id="SM00470"/>
    </source>
</evidence>